<dbReference type="InterPro" id="IPR015943">
    <property type="entry name" value="WD40/YVTN_repeat-like_dom_sf"/>
</dbReference>
<dbReference type="EMBL" id="JAVRFD010000001">
    <property type="protein sequence ID" value="MDT0541967.1"/>
    <property type="molecule type" value="Genomic_DNA"/>
</dbReference>
<evidence type="ECO:0008006" key="3">
    <source>
        <dbReference type="Google" id="ProtNLM"/>
    </source>
</evidence>
<dbReference type="RefSeq" id="WP_311722360.1">
    <property type="nucleotide sequence ID" value="NZ_JAVRFD010000001.1"/>
</dbReference>
<dbReference type="Gene3D" id="2.130.10.10">
    <property type="entry name" value="YVTN repeat-like/Quinoprotein amine dehydrogenase"/>
    <property type="match status" value="1"/>
</dbReference>
<comment type="caution">
    <text evidence="1">The sequence shown here is derived from an EMBL/GenBank/DDBJ whole genome shotgun (WGS) entry which is preliminary data.</text>
</comment>
<evidence type="ECO:0000313" key="2">
    <source>
        <dbReference type="Proteomes" id="UP001180754"/>
    </source>
</evidence>
<reference evidence="1" key="1">
    <citation type="submission" date="2024-05" db="EMBL/GenBank/DDBJ databases">
        <title>30 novel species of actinomycetes from the DSMZ collection.</title>
        <authorList>
            <person name="Nouioui I."/>
        </authorList>
    </citation>
    <scope>NUCLEOTIDE SEQUENCE</scope>
    <source>
        <strain evidence="1">DSM 41529</strain>
    </source>
</reference>
<evidence type="ECO:0000313" key="1">
    <source>
        <dbReference type="EMBL" id="MDT0541967.1"/>
    </source>
</evidence>
<sequence length="70" mass="7237">MATGSEDRTVRLYEVAGGGGVREPALPAGHAKPVDALAFSPDGQVLATGGRGLDRASVGRRHRACRLPDL</sequence>
<dbReference type="PANTHER" id="PTHR19879:SF9">
    <property type="entry name" value="TRANSCRIPTION INITIATION FACTOR TFIID SUBUNIT 5"/>
    <property type="match status" value="1"/>
</dbReference>
<proteinExistence type="predicted"/>
<dbReference type="Proteomes" id="UP001180754">
    <property type="component" value="Unassembled WGS sequence"/>
</dbReference>
<gene>
    <name evidence="1" type="ORF">RND15_04435</name>
</gene>
<keyword evidence="2" id="KW-1185">Reference proteome</keyword>
<name>A0ABU2X9A4_9ACTN</name>
<accession>A0ABU2X9A4</accession>
<organism evidence="1 2">
    <name type="scientific">Streptomyces lonegramiae</name>
    <dbReference type="NCBI Taxonomy" id="3075524"/>
    <lineage>
        <taxon>Bacteria</taxon>
        <taxon>Bacillati</taxon>
        <taxon>Actinomycetota</taxon>
        <taxon>Actinomycetes</taxon>
        <taxon>Kitasatosporales</taxon>
        <taxon>Streptomycetaceae</taxon>
        <taxon>Streptomyces</taxon>
    </lineage>
</organism>
<dbReference type="SUPFAM" id="SSF50969">
    <property type="entry name" value="YVTN repeat-like/Quinoprotein amine dehydrogenase"/>
    <property type="match status" value="1"/>
</dbReference>
<dbReference type="InterPro" id="IPR001680">
    <property type="entry name" value="WD40_rpt"/>
</dbReference>
<dbReference type="Pfam" id="PF00400">
    <property type="entry name" value="WD40"/>
    <property type="match status" value="1"/>
</dbReference>
<dbReference type="PANTHER" id="PTHR19879">
    <property type="entry name" value="TRANSCRIPTION INITIATION FACTOR TFIID"/>
    <property type="match status" value="1"/>
</dbReference>
<dbReference type="InterPro" id="IPR011044">
    <property type="entry name" value="Quino_amine_DH_bsu"/>
</dbReference>
<protein>
    <recommendedName>
        <fullName evidence="3">WD domain-containing protein, G-beta repeat-containing protein</fullName>
    </recommendedName>
</protein>